<reference evidence="1" key="1">
    <citation type="submission" date="2018-06" db="EMBL/GenBank/DDBJ databases">
        <authorList>
            <person name="Zhirakovskaya E."/>
        </authorList>
    </citation>
    <scope>NUCLEOTIDE SEQUENCE</scope>
</reference>
<dbReference type="Pfam" id="PF06267">
    <property type="entry name" value="DUF1028"/>
    <property type="match status" value="1"/>
</dbReference>
<sequence length="95" mass="10030">MKKVLIIILIASSAVYGQSPYGSMPLAHTYSIVTIDKNTGEMGVAVQSHWFSVGTIVTWGEAGVGVVATQSFVNPTFGPDGLKLLKEGKSAQRSC</sequence>
<dbReference type="PANTHER" id="PTHR39328">
    <property type="entry name" value="BLL2871 PROTEIN"/>
    <property type="match status" value="1"/>
</dbReference>
<dbReference type="AlphaFoldDB" id="A0A3B1CNV6"/>
<dbReference type="SUPFAM" id="SSF56235">
    <property type="entry name" value="N-terminal nucleophile aminohydrolases (Ntn hydrolases)"/>
    <property type="match status" value="1"/>
</dbReference>
<organism evidence="1">
    <name type="scientific">hydrothermal vent metagenome</name>
    <dbReference type="NCBI Taxonomy" id="652676"/>
    <lineage>
        <taxon>unclassified sequences</taxon>
        <taxon>metagenomes</taxon>
        <taxon>ecological metagenomes</taxon>
    </lineage>
</organism>
<evidence type="ECO:0008006" key="2">
    <source>
        <dbReference type="Google" id="ProtNLM"/>
    </source>
</evidence>
<dbReference type="PANTHER" id="PTHR39328:SF1">
    <property type="entry name" value="BLL2871 PROTEIN"/>
    <property type="match status" value="1"/>
</dbReference>
<accession>A0A3B1CNV6</accession>
<dbReference type="EMBL" id="UOGD01000304">
    <property type="protein sequence ID" value="VAX25638.1"/>
    <property type="molecule type" value="Genomic_DNA"/>
</dbReference>
<name>A0A3B1CNV6_9ZZZZ</name>
<proteinExistence type="predicted"/>
<dbReference type="InterPro" id="IPR029055">
    <property type="entry name" value="Ntn_hydrolases_N"/>
</dbReference>
<dbReference type="InterPro" id="IPR010430">
    <property type="entry name" value="DUF1028"/>
</dbReference>
<protein>
    <recommendedName>
        <fullName evidence="2">Zn-dependent protease</fullName>
    </recommendedName>
</protein>
<dbReference type="Gene3D" id="3.60.20.10">
    <property type="entry name" value="Glutamine Phosphoribosylpyrophosphate, subunit 1, domain 1"/>
    <property type="match status" value="1"/>
</dbReference>
<evidence type="ECO:0000313" key="1">
    <source>
        <dbReference type="EMBL" id="VAX25638.1"/>
    </source>
</evidence>
<gene>
    <name evidence="1" type="ORF">MNBD_IGNAVI01-2896</name>
</gene>